<evidence type="ECO:0000256" key="1">
    <source>
        <dbReference type="SAM" id="MobiDB-lite"/>
    </source>
</evidence>
<protein>
    <submittedName>
        <fullName evidence="3">Uncharacterized protein</fullName>
    </submittedName>
</protein>
<comment type="caution">
    <text evidence="3">The sequence shown here is derived from an EMBL/GenBank/DDBJ whole genome shotgun (WGS) entry which is preliminary data.</text>
</comment>
<accession>A0AA39YX33</accession>
<evidence type="ECO:0000313" key="4">
    <source>
        <dbReference type="Proteomes" id="UP001174997"/>
    </source>
</evidence>
<reference evidence="3" key="1">
    <citation type="submission" date="2023-06" db="EMBL/GenBank/DDBJ databases">
        <title>Genome-scale phylogeny and comparative genomics of the fungal order Sordariales.</title>
        <authorList>
            <consortium name="Lawrence Berkeley National Laboratory"/>
            <person name="Hensen N."/>
            <person name="Bonometti L."/>
            <person name="Westerberg I."/>
            <person name="Brannstrom I.O."/>
            <person name="Guillou S."/>
            <person name="Cros-Aarteil S."/>
            <person name="Calhoun S."/>
            <person name="Haridas S."/>
            <person name="Kuo A."/>
            <person name="Mondo S."/>
            <person name="Pangilinan J."/>
            <person name="Riley R."/>
            <person name="Labutti K."/>
            <person name="Andreopoulos B."/>
            <person name="Lipzen A."/>
            <person name="Chen C."/>
            <person name="Yanf M."/>
            <person name="Daum C."/>
            <person name="Ng V."/>
            <person name="Clum A."/>
            <person name="Steindorff A."/>
            <person name="Ohm R."/>
            <person name="Martin F."/>
            <person name="Silar P."/>
            <person name="Natvig D."/>
            <person name="Lalanne C."/>
            <person name="Gautier V."/>
            <person name="Ament-Velasquez S.L."/>
            <person name="Kruys A."/>
            <person name="Hutchinson M.I."/>
            <person name="Powell A.J."/>
            <person name="Barry K."/>
            <person name="Miller A.N."/>
            <person name="Grigoriev I.V."/>
            <person name="Debuchy R."/>
            <person name="Gladieux P."/>
            <person name="Thoren M.H."/>
            <person name="Johannesson H."/>
        </authorList>
    </citation>
    <scope>NUCLEOTIDE SEQUENCE</scope>
    <source>
        <strain evidence="3">CBS 307.81</strain>
    </source>
</reference>
<keyword evidence="2" id="KW-0732">Signal</keyword>
<name>A0AA39YX33_9PEZI</name>
<dbReference type="Proteomes" id="UP001174997">
    <property type="component" value="Unassembled WGS sequence"/>
</dbReference>
<proteinExistence type="predicted"/>
<evidence type="ECO:0000313" key="3">
    <source>
        <dbReference type="EMBL" id="KAK0659220.1"/>
    </source>
</evidence>
<evidence type="ECO:0000256" key="2">
    <source>
        <dbReference type="SAM" id="SignalP"/>
    </source>
</evidence>
<organism evidence="3 4">
    <name type="scientific">Cercophora samala</name>
    <dbReference type="NCBI Taxonomy" id="330535"/>
    <lineage>
        <taxon>Eukaryota</taxon>
        <taxon>Fungi</taxon>
        <taxon>Dikarya</taxon>
        <taxon>Ascomycota</taxon>
        <taxon>Pezizomycotina</taxon>
        <taxon>Sordariomycetes</taxon>
        <taxon>Sordariomycetidae</taxon>
        <taxon>Sordariales</taxon>
        <taxon>Lasiosphaeriaceae</taxon>
        <taxon>Cercophora</taxon>
    </lineage>
</organism>
<dbReference type="AlphaFoldDB" id="A0AA39YX33"/>
<feature type="signal peptide" evidence="2">
    <location>
        <begin position="1"/>
        <end position="21"/>
    </location>
</feature>
<feature type="chain" id="PRO_5041289736" evidence="2">
    <location>
        <begin position="22"/>
        <end position="280"/>
    </location>
</feature>
<dbReference type="EMBL" id="JAULSY010000186">
    <property type="protein sequence ID" value="KAK0659220.1"/>
    <property type="molecule type" value="Genomic_DNA"/>
</dbReference>
<sequence length="280" mass="28891">MSLLKQAALVGLLLTSASTTALEFTIAGGQIFTPGLAVLNSPQPGTPLGGDLIEISLDVTTNGRLPLPPYSPDSPSQIHNISIFLSSYTTGRNFTITNGTATSSNFNENASLGNILFQEQGSTVKHVKWIWPDCLAGDGQPQTLDSARGAYNVSIRQSFRLNGEDFYTVFDVPISVTNRIGEEAPNGVARPSCEELGNELWEWEEIREGADEMGALFAPGDATVLETSGGGEGGGDDDGDGLGPVRPGAGSGSGLGSGAGGLKAGLGWLVGLGLGVVVLL</sequence>
<keyword evidence="4" id="KW-1185">Reference proteome</keyword>
<gene>
    <name evidence="3" type="ORF">QBC41DRAFT_287195</name>
</gene>
<feature type="region of interest" description="Disordered" evidence="1">
    <location>
        <begin position="226"/>
        <end position="252"/>
    </location>
</feature>